<keyword evidence="5 7" id="KW-0449">Lipoprotein</keyword>
<evidence type="ECO:0000313" key="8">
    <source>
        <dbReference type="Proteomes" id="UP001057134"/>
    </source>
</evidence>
<feature type="signal peptide" evidence="6">
    <location>
        <begin position="1"/>
        <end position="21"/>
    </location>
</feature>
<evidence type="ECO:0000256" key="3">
    <source>
        <dbReference type="ARBA" id="ARBA00023136"/>
    </source>
</evidence>
<dbReference type="Pfam" id="PF01547">
    <property type="entry name" value="SBP_bac_1"/>
    <property type="match status" value="1"/>
</dbReference>
<dbReference type="Gene3D" id="3.40.190.10">
    <property type="entry name" value="Periplasmic binding protein-like II"/>
    <property type="match status" value="2"/>
</dbReference>
<evidence type="ECO:0000256" key="6">
    <source>
        <dbReference type="SAM" id="SignalP"/>
    </source>
</evidence>
<evidence type="ECO:0000256" key="2">
    <source>
        <dbReference type="ARBA" id="ARBA00022729"/>
    </source>
</evidence>
<name>A0ABY4RMF9_9BACL</name>
<reference evidence="7" key="1">
    <citation type="submission" date="2018-02" db="EMBL/GenBank/DDBJ databases">
        <authorList>
            <person name="Kim S.-K."/>
            <person name="Jung H.-I."/>
            <person name="Lee S.-W."/>
        </authorList>
    </citation>
    <scope>NUCLEOTIDE SEQUENCE</scope>
    <source>
        <strain evidence="7">SK3146</strain>
    </source>
</reference>
<dbReference type="Proteomes" id="UP001057134">
    <property type="component" value="Chromosome"/>
</dbReference>
<protein>
    <submittedName>
        <fullName evidence="7">Lipoprotein LipO</fullName>
    </submittedName>
</protein>
<evidence type="ECO:0000256" key="1">
    <source>
        <dbReference type="ARBA" id="ARBA00022475"/>
    </source>
</evidence>
<feature type="chain" id="PRO_5045739556" evidence="6">
    <location>
        <begin position="22"/>
        <end position="538"/>
    </location>
</feature>
<organism evidence="7 8">
    <name type="scientific">Paenibacillus konkukensis</name>
    <dbReference type="NCBI Taxonomy" id="2020716"/>
    <lineage>
        <taxon>Bacteria</taxon>
        <taxon>Bacillati</taxon>
        <taxon>Bacillota</taxon>
        <taxon>Bacilli</taxon>
        <taxon>Bacillales</taxon>
        <taxon>Paenibacillaceae</taxon>
        <taxon>Paenibacillus</taxon>
    </lineage>
</organism>
<dbReference type="SUPFAM" id="SSF53850">
    <property type="entry name" value="Periplasmic binding protein-like II"/>
    <property type="match status" value="1"/>
</dbReference>
<evidence type="ECO:0000313" key="7">
    <source>
        <dbReference type="EMBL" id="UQZ82477.1"/>
    </source>
</evidence>
<keyword evidence="3" id="KW-0472">Membrane</keyword>
<keyword evidence="8" id="KW-1185">Reference proteome</keyword>
<dbReference type="InterPro" id="IPR006059">
    <property type="entry name" value="SBP"/>
</dbReference>
<dbReference type="EMBL" id="CP027059">
    <property type="protein sequence ID" value="UQZ82477.1"/>
    <property type="molecule type" value="Genomic_DNA"/>
</dbReference>
<dbReference type="PROSITE" id="PS51257">
    <property type="entry name" value="PROKAR_LIPOPROTEIN"/>
    <property type="match status" value="1"/>
</dbReference>
<accession>A0ABY4RMF9</accession>
<gene>
    <name evidence="7" type="primary">lipO_31</name>
    <name evidence="7" type="ORF">SK3146_01634</name>
</gene>
<keyword evidence="4" id="KW-0564">Palmitate</keyword>
<keyword evidence="2 6" id="KW-0732">Signal</keyword>
<keyword evidence="1" id="KW-1003">Cell membrane</keyword>
<dbReference type="InterPro" id="IPR050490">
    <property type="entry name" value="Bact_solute-bd_prot1"/>
</dbReference>
<sequence length="538" mass="60113">MKWNTWAALLSVAAVSAGALAGCSDAKESASQDGPPSQPPINAAGFPVVNAPITIKMMGAKGPLHAEWNDMLVFKEYEKMTNIKVEFEAVPQNGYVEKRNVKIAGGDLPDAFYRAQFTPADEVNYGSQGILIPLNDLIDNYAPNLKAIFEKYPDVKQSITAPDGNIYTLPQLNDQLAPRLSRKIWINKKWLDQLGMSVPTTTEEFYNVLKAFRDNDLNNNGKKDELPWTGDNQFDILTNIRGSWGMGTTGSIGKSFVDKGPDGKVRFFATDPKYKELLEYLNKLYKEGLIDKDVFTQEVPQFSAKLTQGVAGSFSASNVNQAGSKYMDDFVPLPALKGPYGDQLVSTVVPMTQNQGTFAITNKNKYPEATMRWVDYFYGEEGVKFLRMGIEGVTYEKLPDGDIQYKENIRTNPQMSLDQAAGQFSPWPGGNIPQFVQMKYDKTGNTFPSSLESAKLLGPYIPKEIWPNFLFTKDEQDQLNSLNNDIITYVQEQQIKFVTGAVSLNNWDQYVSSIKKMGVDKLLDIYGAAYERYKKNGK</sequence>
<dbReference type="PANTHER" id="PTHR43649:SF33">
    <property type="entry name" value="POLYGALACTURONAN_RHAMNOGALACTURONAN-BINDING PROTEIN YTCQ"/>
    <property type="match status" value="1"/>
</dbReference>
<evidence type="ECO:0000256" key="5">
    <source>
        <dbReference type="ARBA" id="ARBA00023288"/>
    </source>
</evidence>
<reference evidence="7" key="2">
    <citation type="journal article" date="2021" name="J Anim Sci Technol">
        <title>Complete genome sequence of Paenibacillus konkukensis sp. nov. SK3146 as a potential probiotic strain.</title>
        <authorList>
            <person name="Jung H.I."/>
            <person name="Park S."/>
            <person name="Niu K.M."/>
            <person name="Lee S.W."/>
            <person name="Kothari D."/>
            <person name="Yi K.J."/>
            <person name="Kim S.K."/>
        </authorList>
    </citation>
    <scope>NUCLEOTIDE SEQUENCE</scope>
    <source>
        <strain evidence="7">SK3146</strain>
    </source>
</reference>
<dbReference type="RefSeq" id="WP_249864612.1">
    <property type="nucleotide sequence ID" value="NZ_CP027059.1"/>
</dbReference>
<proteinExistence type="predicted"/>
<evidence type="ECO:0000256" key="4">
    <source>
        <dbReference type="ARBA" id="ARBA00023139"/>
    </source>
</evidence>
<dbReference type="PANTHER" id="PTHR43649">
    <property type="entry name" value="ARABINOSE-BINDING PROTEIN-RELATED"/>
    <property type="match status" value="1"/>
</dbReference>